<keyword evidence="3" id="KW-1185">Reference proteome</keyword>
<feature type="region of interest" description="Disordered" evidence="1">
    <location>
        <begin position="691"/>
        <end position="712"/>
    </location>
</feature>
<comment type="caution">
    <text evidence="2">The sequence shown here is derived from an EMBL/GenBank/DDBJ whole genome shotgun (WGS) entry which is preliminary data.</text>
</comment>
<dbReference type="EMBL" id="JANCYU010000046">
    <property type="protein sequence ID" value="KAK4527003.1"/>
    <property type="molecule type" value="Genomic_DNA"/>
</dbReference>
<accession>A0AAV9II94</accession>
<evidence type="ECO:0000313" key="2">
    <source>
        <dbReference type="EMBL" id="KAK4527003.1"/>
    </source>
</evidence>
<evidence type="ECO:0000256" key="1">
    <source>
        <dbReference type="SAM" id="MobiDB-lite"/>
    </source>
</evidence>
<reference evidence="2 3" key="1">
    <citation type="submission" date="2022-07" db="EMBL/GenBank/DDBJ databases">
        <title>Genome-wide signatures of adaptation to extreme environments.</title>
        <authorList>
            <person name="Cho C.H."/>
            <person name="Yoon H.S."/>
        </authorList>
    </citation>
    <scope>NUCLEOTIDE SEQUENCE [LARGE SCALE GENOMIC DNA]</scope>
    <source>
        <strain evidence="2 3">108.79 E11</strain>
    </source>
</reference>
<evidence type="ECO:0000313" key="3">
    <source>
        <dbReference type="Proteomes" id="UP001300502"/>
    </source>
</evidence>
<proteinExistence type="predicted"/>
<dbReference type="AlphaFoldDB" id="A0AAV9II94"/>
<name>A0AAV9II94_9RHOD</name>
<dbReference type="Proteomes" id="UP001300502">
    <property type="component" value="Unassembled WGS sequence"/>
</dbReference>
<organism evidence="2 3">
    <name type="scientific">Galdieria yellowstonensis</name>
    <dbReference type="NCBI Taxonomy" id="3028027"/>
    <lineage>
        <taxon>Eukaryota</taxon>
        <taxon>Rhodophyta</taxon>
        <taxon>Bangiophyceae</taxon>
        <taxon>Galdieriales</taxon>
        <taxon>Galdieriaceae</taxon>
        <taxon>Galdieria</taxon>
    </lineage>
</organism>
<gene>
    <name evidence="2" type="ORF">GAYE_SCF31G4924</name>
</gene>
<sequence length="712" mass="81952">MDSASSREERACGKHMEWEQVFDPGTMKIDRKYANVWLENVPSLDVECSETKVSDYREETFKVGNEELSTTGASRGVASSILLPKKFGEDFPLESSGSKISRVFLRPDFIDLWNSLVDERNMRRLNILSAASGLGKTIYLYLIAVFARHFGISVQYIGNTSDLLGQEGDDCSVARNYVGNTESVLHKSLDDKLVARKYAAMLLFMISGTLDSLGPFYSGRPRYDFLQGDAIKFVAYYAFVKGDLVLCDELRRNFMNMKPRNLLIIDEHNALWQELGNDPNTWLPFFKLYARPVGHATRYCKFVIAGSQHHEFESNLPSGYEFSVQYVEPLSLEEFAIWENLRDYPPNLKDKRNEVADLTGLVPRMISMVVDFANTSGGMSFEDLFSKLRDTVSGAMETKHDEYVEALNKRKKEKFMKMLNNLFLGSETPRIRISDAAYRDRGLLIALNDGRLQFYNSVARDILFGTFSRYYFTKDRIVELSQKFKDSRGSGDSGGKYFEELFFVWCQCEYLQITLSSQLYSRTIRFTSNVWFRFDGKRIYPPRSTFDISCWIRFSENYPRLDYAYVDIVGDRWILYLIQASVSSFPVHNRDSAELELLLTKSETCQLESLLNSFFDDAFEVSPVVDMEGNIVNFTVTDSKGTSCRERICILYVTPLTRSEAKADSAPEFVEFLTFEDCPGDLKPYINIRQKVRSRRRSRSQRPVKRKKSEES</sequence>
<protein>
    <submittedName>
        <fullName evidence="2">Uncharacterized protein</fullName>
    </submittedName>
</protein>